<protein>
    <submittedName>
        <fullName evidence="2">Uncharacterized protein</fullName>
    </submittedName>
</protein>
<dbReference type="AlphaFoldDB" id="A0AAQ3MBE8"/>
<keyword evidence="1" id="KW-0812">Transmembrane</keyword>
<proteinExistence type="predicted"/>
<dbReference type="EMBL" id="CP030139">
    <property type="protein sequence ID" value="WVS92321.1"/>
    <property type="molecule type" value="Genomic_DNA"/>
</dbReference>
<accession>A0AAQ3MBE8</accession>
<organism evidence="2 3">
    <name type="scientific">Synechococcus elongatus PCC 11801</name>
    <dbReference type="NCBI Taxonomy" id="2219813"/>
    <lineage>
        <taxon>Bacteria</taxon>
        <taxon>Bacillati</taxon>
        <taxon>Cyanobacteriota</taxon>
        <taxon>Cyanophyceae</taxon>
        <taxon>Synechococcales</taxon>
        <taxon>Synechococcaceae</taxon>
        <taxon>Synechococcus</taxon>
    </lineage>
</organism>
<keyword evidence="1" id="KW-1133">Transmembrane helix</keyword>
<name>A0AAQ3MBE8_SYNEL</name>
<keyword evidence="1" id="KW-0472">Membrane</keyword>
<evidence type="ECO:0000313" key="3">
    <source>
        <dbReference type="Proteomes" id="UP000267249"/>
    </source>
</evidence>
<dbReference type="RefSeq" id="WP_370538850.1">
    <property type="nucleotide sequence ID" value="NZ_CP030139.2"/>
</dbReference>
<feature type="transmembrane region" description="Helical" evidence="1">
    <location>
        <begin position="12"/>
        <end position="37"/>
    </location>
</feature>
<evidence type="ECO:0000313" key="2">
    <source>
        <dbReference type="EMBL" id="WVS92321.1"/>
    </source>
</evidence>
<dbReference type="PROSITE" id="PS51257">
    <property type="entry name" value="PROKAR_LIPOPROTEIN"/>
    <property type="match status" value="1"/>
</dbReference>
<reference evidence="2 3" key="1">
    <citation type="journal article" date="2018" name="Sci. Rep.">
        <title>Genome Features and Biochemical Characteristics of a Robust, Fast Growing and Naturally Transformable Cyanobacterium Synechococcus elongatus PCC 11801 Isolated from India.</title>
        <authorList>
            <person name="Jaiswal D."/>
            <person name="Sengupta A."/>
            <person name="Sohoni S."/>
            <person name="Sengupta S."/>
            <person name="Phadnavis A.G."/>
            <person name="Pakrasi H.B."/>
            <person name="Wangikar P.P."/>
        </authorList>
    </citation>
    <scope>NUCLEOTIDE SEQUENCE [LARGE SCALE GENOMIC DNA]</scope>
    <source>
        <strain evidence="2 3">PCC 11801</strain>
    </source>
</reference>
<gene>
    <name evidence="2" type="ORF">DOP62_08180</name>
</gene>
<evidence type="ECO:0000256" key="1">
    <source>
        <dbReference type="SAM" id="Phobius"/>
    </source>
</evidence>
<sequence>MQKESEAGCRVLRWLSGGLLLTVLLGGCGLLSGFWGVEAPLGETAPPVATPPLPPVPSRFQDRVSPRENPELSNRIAANPAAYRAPIRVANRSDHPVRVVLQQTAIAQNTEPVHWDFAPQEVGSQGLLLSLPQGKLQLQPQDVLVAFALDGSRLYWGPYQVGRDRQPQWNPTTQEWQLLLEDPEPAPATSP</sequence>
<dbReference type="Proteomes" id="UP000267249">
    <property type="component" value="Chromosome"/>
</dbReference>